<dbReference type="InterPro" id="IPR000859">
    <property type="entry name" value="CUB_dom"/>
</dbReference>
<dbReference type="PANTHER" id="PTHR24251">
    <property type="entry name" value="OVOCHYMASE-RELATED"/>
    <property type="match status" value="1"/>
</dbReference>
<evidence type="ECO:0000313" key="6">
    <source>
        <dbReference type="Proteomes" id="UP000727407"/>
    </source>
</evidence>
<name>A0A8J4WQX7_CLAMG</name>
<dbReference type="FunFam" id="2.60.120.290:FF:000013">
    <property type="entry name" value="Membrane frizzled-related protein"/>
    <property type="match status" value="1"/>
</dbReference>
<comment type="caution">
    <text evidence="5">The sequence shown here is derived from an EMBL/GenBank/DDBJ whole genome shotgun (WGS) entry which is preliminary data.</text>
</comment>
<proteinExistence type="predicted"/>
<feature type="domain" description="CUB" evidence="4">
    <location>
        <begin position="15"/>
        <end position="123"/>
    </location>
</feature>
<dbReference type="InterPro" id="IPR035914">
    <property type="entry name" value="Sperma_CUB_dom_sf"/>
</dbReference>
<dbReference type="SUPFAM" id="SSF49854">
    <property type="entry name" value="Spermadhesin, CUB domain"/>
    <property type="match status" value="1"/>
</dbReference>
<dbReference type="Proteomes" id="UP000727407">
    <property type="component" value="Unassembled WGS sequence"/>
</dbReference>
<dbReference type="AlphaFoldDB" id="A0A8J4WQX7"/>
<organism evidence="5 6">
    <name type="scientific">Clarias magur</name>
    <name type="common">Asian catfish</name>
    <name type="synonym">Macropteronotus magur</name>
    <dbReference type="NCBI Taxonomy" id="1594786"/>
    <lineage>
        <taxon>Eukaryota</taxon>
        <taxon>Metazoa</taxon>
        <taxon>Chordata</taxon>
        <taxon>Craniata</taxon>
        <taxon>Vertebrata</taxon>
        <taxon>Euteleostomi</taxon>
        <taxon>Actinopterygii</taxon>
        <taxon>Neopterygii</taxon>
        <taxon>Teleostei</taxon>
        <taxon>Ostariophysi</taxon>
        <taxon>Siluriformes</taxon>
        <taxon>Clariidae</taxon>
        <taxon>Clarias</taxon>
    </lineage>
</organism>
<dbReference type="CDD" id="cd00041">
    <property type="entry name" value="CUB"/>
    <property type="match status" value="1"/>
</dbReference>
<feature type="non-terminal residue" evidence="5">
    <location>
        <position position="144"/>
    </location>
</feature>
<dbReference type="PROSITE" id="PS01180">
    <property type="entry name" value="CUB"/>
    <property type="match status" value="1"/>
</dbReference>
<reference evidence="5" key="1">
    <citation type="submission" date="2020-07" db="EMBL/GenBank/DDBJ databases">
        <title>Clarias magur genome sequencing, assembly and annotation.</title>
        <authorList>
            <person name="Kushwaha B."/>
            <person name="Kumar R."/>
            <person name="Das P."/>
            <person name="Joshi C.G."/>
            <person name="Kumar D."/>
            <person name="Nagpure N.S."/>
            <person name="Pandey M."/>
            <person name="Agarwal S."/>
            <person name="Srivastava S."/>
            <person name="Singh M."/>
            <person name="Sahoo L."/>
            <person name="Jayasankar P."/>
            <person name="Meher P.K."/>
            <person name="Koringa P.G."/>
            <person name="Iquebal M.A."/>
            <person name="Das S.P."/>
            <person name="Bit A."/>
            <person name="Patnaik S."/>
            <person name="Patel N."/>
            <person name="Shah T.M."/>
            <person name="Hinsu A."/>
            <person name="Jena J.K."/>
        </authorList>
    </citation>
    <scope>NUCLEOTIDE SEQUENCE</scope>
    <source>
        <strain evidence="5">CIFAMagur01</strain>
        <tissue evidence="5">Testis</tissue>
    </source>
</reference>
<sequence length="144" mass="15894">LIGLIHCILTDGAPCGGNLIQPQRKFFSPNYPNNYPSNARCTWTLRAREREVVLLDFNIVALESCCDHVQVYDGPSAQYPLMCSVTGQNQRSSFISSSRYMTVIFSTDGSVTGQGFQAEWASKLLMGHNHCNPVSAGYQPTNIT</sequence>
<dbReference type="Pfam" id="PF00431">
    <property type="entry name" value="CUB"/>
    <property type="match status" value="1"/>
</dbReference>
<evidence type="ECO:0000256" key="3">
    <source>
        <dbReference type="PROSITE-ProRule" id="PRU00059"/>
    </source>
</evidence>
<keyword evidence="2" id="KW-1015">Disulfide bond</keyword>
<evidence type="ECO:0000256" key="2">
    <source>
        <dbReference type="ARBA" id="ARBA00023157"/>
    </source>
</evidence>
<feature type="non-terminal residue" evidence="5">
    <location>
        <position position="1"/>
    </location>
</feature>
<evidence type="ECO:0000256" key="1">
    <source>
        <dbReference type="ARBA" id="ARBA00022737"/>
    </source>
</evidence>
<accession>A0A8J4WQX7</accession>
<dbReference type="Gene3D" id="2.60.120.290">
    <property type="entry name" value="Spermadhesin, CUB domain"/>
    <property type="match status" value="1"/>
</dbReference>
<dbReference type="OrthoDB" id="8836374at2759"/>
<dbReference type="SMART" id="SM00042">
    <property type="entry name" value="CUB"/>
    <property type="match status" value="1"/>
</dbReference>
<evidence type="ECO:0000313" key="5">
    <source>
        <dbReference type="EMBL" id="KAF5886335.1"/>
    </source>
</evidence>
<dbReference type="PANTHER" id="PTHR24251:SF41">
    <property type="entry name" value="DELETED IN MALIGNANT BRAIN TUMORS 1 PROTEIN-LIKE"/>
    <property type="match status" value="1"/>
</dbReference>
<protein>
    <submittedName>
        <fullName evidence="5">Deleted in malignant brain tumors 1 protein-like</fullName>
    </submittedName>
</protein>
<keyword evidence="6" id="KW-1185">Reference proteome</keyword>
<dbReference type="EMBL" id="QNUK01001186">
    <property type="protein sequence ID" value="KAF5886335.1"/>
    <property type="molecule type" value="Genomic_DNA"/>
</dbReference>
<keyword evidence="1" id="KW-0677">Repeat</keyword>
<gene>
    <name evidence="5" type="ORF">DAT39_022536</name>
</gene>
<evidence type="ECO:0000259" key="4">
    <source>
        <dbReference type="PROSITE" id="PS01180"/>
    </source>
</evidence>
<comment type="caution">
    <text evidence="3">Lacks conserved residue(s) required for the propagation of feature annotation.</text>
</comment>